<reference evidence="13" key="1">
    <citation type="submission" date="2009-12" db="EMBL/GenBank/DDBJ databases">
        <title>Sequence of Clostridiales genomosp. BVAB3 str. UPII9-5.</title>
        <authorList>
            <person name="Madupu R."/>
            <person name="Durkin A.S."/>
            <person name="Torralba M."/>
            <person name="Methe B."/>
            <person name="Sutton G.G."/>
            <person name="Strausberg R.L."/>
            <person name="Nelson K.E."/>
        </authorList>
    </citation>
    <scope>NUCLEOTIDE SEQUENCE [LARGE SCALE GENOMIC DNA]</scope>
    <source>
        <strain evidence="13">28L</strain>
    </source>
</reference>
<organism evidence="11 13">
    <name type="scientific">Megasphaera lornae</name>
    <dbReference type="NCBI Taxonomy" id="1000568"/>
    <lineage>
        <taxon>Bacteria</taxon>
        <taxon>Bacillati</taxon>
        <taxon>Bacillota</taxon>
        <taxon>Negativicutes</taxon>
        <taxon>Veillonellales</taxon>
        <taxon>Veillonellaceae</taxon>
        <taxon>Megasphaera</taxon>
    </lineage>
</organism>
<gene>
    <name evidence="10 11" type="primary">plsY</name>
    <name evidence="11" type="ORF">HMPREF0889_0348</name>
    <name evidence="12" type="ORF">HMPREF1039_0360</name>
</gene>
<keyword evidence="3 10" id="KW-0808">Transferase</keyword>
<feature type="transmembrane region" description="Helical" evidence="10">
    <location>
        <begin position="85"/>
        <end position="105"/>
    </location>
</feature>
<comment type="caution">
    <text evidence="11">The sequence shown here is derived from an EMBL/GenBank/DDBJ whole genome shotgun (WGS) entry which is preliminary data.</text>
</comment>
<evidence type="ECO:0000256" key="4">
    <source>
        <dbReference type="ARBA" id="ARBA00022692"/>
    </source>
</evidence>
<evidence type="ECO:0000313" key="13">
    <source>
        <dbReference type="Proteomes" id="UP000003242"/>
    </source>
</evidence>
<comment type="pathway">
    <text evidence="10">Lipid metabolism; phospholipid metabolism.</text>
</comment>
<keyword evidence="6 10" id="KW-0443">Lipid metabolism</keyword>
<dbReference type="SMART" id="SM01207">
    <property type="entry name" value="G3P_acyltransf"/>
    <property type="match status" value="1"/>
</dbReference>
<keyword evidence="9 10" id="KW-1208">Phospholipid metabolism</keyword>
<evidence type="ECO:0000313" key="12">
    <source>
        <dbReference type="EMBL" id="EGL39929.1"/>
    </source>
</evidence>
<dbReference type="UniPathway" id="UPA00085"/>
<name>D3LV21_9FIRM</name>
<keyword evidence="11" id="KW-0012">Acyltransferase</keyword>
<comment type="catalytic activity">
    <reaction evidence="10">
        <text>an acyl phosphate + sn-glycerol 3-phosphate = a 1-acyl-sn-glycero-3-phosphate + phosphate</text>
        <dbReference type="Rhea" id="RHEA:34075"/>
        <dbReference type="ChEBI" id="CHEBI:43474"/>
        <dbReference type="ChEBI" id="CHEBI:57597"/>
        <dbReference type="ChEBI" id="CHEBI:57970"/>
        <dbReference type="ChEBI" id="CHEBI:59918"/>
        <dbReference type="EC" id="2.3.1.275"/>
    </reaction>
</comment>
<dbReference type="GO" id="GO:0008654">
    <property type="term" value="P:phospholipid biosynthetic process"/>
    <property type="evidence" value="ECO:0007669"/>
    <property type="project" value="UniProtKB-UniRule"/>
</dbReference>
<dbReference type="HAMAP" id="MF_01043">
    <property type="entry name" value="PlsY"/>
    <property type="match status" value="1"/>
</dbReference>
<evidence type="ECO:0000313" key="11">
    <source>
        <dbReference type="EMBL" id="EFD93949.1"/>
    </source>
</evidence>
<dbReference type="eggNOG" id="COG0344">
    <property type="taxonomic scope" value="Bacteria"/>
</dbReference>
<dbReference type="AlphaFoldDB" id="D3LV21"/>
<evidence type="ECO:0000256" key="1">
    <source>
        <dbReference type="ARBA" id="ARBA00022475"/>
    </source>
</evidence>
<dbReference type="Proteomes" id="UP000003242">
    <property type="component" value="Unassembled WGS sequence"/>
</dbReference>
<keyword evidence="4 10" id="KW-0812">Transmembrane</keyword>
<keyword evidence="7 10" id="KW-0472">Membrane</keyword>
<evidence type="ECO:0000256" key="6">
    <source>
        <dbReference type="ARBA" id="ARBA00023098"/>
    </source>
</evidence>
<dbReference type="NCBIfam" id="TIGR00023">
    <property type="entry name" value="glycerol-3-phosphate 1-O-acyltransferase PlsY"/>
    <property type="match status" value="1"/>
</dbReference>
<evidence type="ECO:0000313" key="14">
    <source>
        <dbReference type="Proteomes" id="UP000004018"/>
    </source>
</evidence>
<keyword evidence="2 10" id="KW-0444">Lipid biosynthesis</keyword>
<dbReference type="EMBL" id="ADGP01000020">
    <property type="protein sequence ID" value="EFD93949.1"/>
    <property type="molecule type" value="Genomic_DNA"/>
</dbReference>
<feature type="transmembrane region" description="Helical" evidence="10">
    <location>
        <begin position="158"/>
        <end position="182"/>
    </location>
</feature>
<evidence type="ECO:0000256" key="7">
    <source>
        <dbReference type="ARBA" id="ARBA00023136"/>
    </source>
</evidence>
<feature type="transmembrane region" description="Helical" evidence="10">
    <location>
        <begin position="48"/>
        <end position="73"/>
    </location>
</feature>
<dbReference type="PANTHER" id="PTHR30309">
    <property type="entry name" value="INNER MEMBRANE PROTEIN YGIH"/>
    <property type="match status" value="1"/>
</dbReference>
<dbReference type="OrthoDB" id="9777124at2"/>
<evidence type="ECO:0000256" key="2">
    <source>
        <dbReference type="ARBA" id="ARBA00022516"/>
    </source>
</evidence>
<reference evidence="12 14" key="3">
    <citation type="submission" date="2011-04" db="EMBL/GenBank/DDBJ databases">
        <authorList>
            <person name="Harkins D.M."/>
            <person name="Madupu R."/>
            <person name="Durkin A.S."/>
            <person name="Torralba M."/>
            <person name="Methe B."/>
            <person name="Sutton G.G."/>
            <person name="Nelson K.E."/>
        </authorList>
    </citation>
    <scope>NUCLEOTIDE SEQUENCE [LARGE SCALE GENOMIC DNA]</scope>
    <source>
        <strain evidence="12 14">UPII 199-6</strain>
    </source>
</reference>
<keyword evidence="1 10" id="KW-1003">Cell membrane</keyword>
<keyword evidence="8 10" id="KW-0594">Phospholipid biosynthesis</keyword>
<dbReference type="GO" id="GO:0043772">
    <property type="term" value="F:acyl-phosphate glycerol-3-phosphate acyltransferase activity"/>
    <property type="evidence" value="ECO:0007669"/>
    <property type="project" value="UniProtKB-UniRule"/>
</dbReference>
<accession>D3LV21</accession>
<dbReference type="Proteomes" id="UP000004018">
    <property type="component" value="Unassembled WGS sequence"/>
</dbReference>
<dbReference type="EMBL" id="AFIJ01000032">
    <property type="protein sequence ID" value="EGL39929.1"/>
    <property type="molecule type" value="Genomic_DNA"/>
</dbReference>
<dbReference type="EC" id="2.3.1.275" evidence="10"/>
<proteinExistence type="inferred from homology"/>
<protein>
    <recommendedName>
        <fullName evidence="10">Glycerol-3-phosphate acyltransferase</fullName>
    </recommendedName>
    <alternativeName>
        <fullName evidence="10">Acyl-PO4 G3P acyltransferase</fullName>
    </alternativeName>
    <alternativeName>
        <fullName evidence="10">Acyl-phosphate--glycerol-3-phosphate acyltransferase</fullName>
    </alternativeName>
    <alternativeName>
        <fullName evidence="10">G3P acyltransferase</fullName>
        <shortName evidence="10">GPAT</shortName>
        <ecNumber evidence="10">2.3.1.275</ecNumber>
    </alternativeName>
    <alternativeName>
        <fullName evidence="10">Lysophosphatidic acid synthase</fullName>
        <shortName evidence="10">LPA synthase</shortName>
    </alternativeName>
</protein>
<dbReference type="Pfam" id="PF02660">
    <property type="entry name" value="G3P_acyltransf"/>
    <property type="match status" value="1"/>
</dbReference>
<dbReference type="InterPro" id="IPR003811">
    <property type="entry name" value="G3P_acylTferase_PlsY"/>
</dbReference>
<comment type="function">
    <text evidence="10">Catalyzes the transfer of an acyl group from acyl-phosphate (acyl-PO(4)) to glycerol-3-phosphate (G3P) to form lysophosphatidic acid (LPA). This enzyme utilizes acyl-phosphate as fatty acyl donor, but not acyl-CoA or acyl-ACP.</text>
</comment>
<feature type="transmembrane region" description="Helical" evidence="10">
    <location>
        <begin position="6"/>
        <end position="28"/>
    </location>
</feature>
<feature type="transmembrane region" description="Helical" evidence="10">
    <location>
        <begin position="117"/>
        <end position="138"/>
    </location>
</feature>
<keyword evidence="14" id="KW-1185">Reference proteome</keyword>
<dbReference type="PANTHER" id="PTHR30309:SF0">
    <property type="entry name" value="GLYCEROL-3-PHOSPHATE ACYLTRANSFERASE-RELATED"/>
    <property type="match status" value="1"/>
</dbReference>
<dbReference type="RefSeq" id="WP_007391301.1">
    <property type="nucleotide sequence ID" value="NZ_ADGP01000020.1"/>
</dbReference>
<sequence length="205" mass="21491">MTVGIGLLVAAYIIGSFPSGLIIGKLFFGKDPRQYGSHNTGATNSYRVFGKAGGSAVLLADLCKGMIGVYLGQMAGQAAGTFPEVYGMILGGLLAIVGHSCSVFLRFKGGKGVATGLGVILFLAPLPTIVVFGIWAIIVAATRLVSLGSIIGAVATPILMYVFGSPYPVIIFGILAAILVIVRHKENIVRLWQGKELEVKRLPKE</sequence>
<comment type="similarity">
    <text evidence="10">Belongs to the PlsY family.</text>
</comment>
<evidence type="ECO:0000256" key="8">
    <source>
        <dbReference type="ARBA" id="ARBA00023209"/>
    </source>
</evidence>
<evidence type="ECO:0000256" key="10">
    <source>
        <dbReference type="HAMAP-Rule" id="MF_01043"/>
    </source>
</evidence>
<comment type="subunit">
    <text evidence="10">Probably interacts with PlsX.</text>
</comment>
<dbReference type="STRING" id="699218.HMPREF0889_0348"/>
<reference evidence="11" key="2">
    <citation type="submission" date="2009-12" db="EMBL/GenBank/DDBJ databases">
        <authorList>
            <person name="Madupu R."/>
            <person name="Durkin A.S."/>
            <person name="Torralba M."/>
            <person name="Methe B."/>
            <person name="Sutton G.G."/>
            <person name="Strausberg R.L."/>
            <person name="Nelson K.E."/>
        </authorList>
    </citation>
    <scope>NUCLEOTIDE SEQUENCE</scope>
    <source>
        <strain evidence="11">28L</strain>
    </source>
</reference>
<dbReference type="GO" id="GO:0005886">
    <property type="term" value="C:plasma membrane"/>
    <property type="evidence" value="ECO:0007669"/>
    <property type="project" value="UniProtKB-SubCell"/>
</dbReference>
<evidence type="ECO:0000256" key="3">
    <source>
        <dbReference type="ARBA" id="ARBA00022679"/>
    </source>
</evidence>
<comment type="subcellular location">
    <subcellularLocation>
        <location evidence="10">Cell membrane</location>
        <topology evidence="10">Multi-pass membrane protein</topology>
    </subcellularLocation>
</comment>
<evidence type="ECO:0000256" key="5">
    <source>
        <dbReference type="ARBA" id="ARBA00022989"/>
    </source>
</evidence>
<keyword evidence="5 10" id="KW-1133">Transmembrane helix</keyword>
<evidence type="ECO:0000256" key="9">
    <source>
        <dbReference type="ARBA" id="ARBA00023264"/>
    </source>
</evidence>